<comment type="caution">
    <text evidence="1">The sequence shown here is derived from an EMBL/GenBank/DDBJ whole genome shotgun (WGS) entry which is preliminary data.</text>
</comment>
<dbReference type="Proteomes" id="UP000010932">
    <property type="component" value="Unassembled WGS sequence"/>
</dbReference>
<dbReference type="AlphaFoldDB" id="L7EB23"/>
<dbReference type="EMBL" id="ANKQ01000001">
    <property type="protein sequence ID" value="ELP55883.1"/>
    <property type="molecule type" value="Genomic_DNA"/>
</dbReference>
<name>L7EB23_MICAE</name>
<reference evidence="1 2" key="1">
    <citation type="journal article" date="2013" name="Genome Announc.">
        <title>Whole-Genome Sequence of Microcystis aeruginosa TAIHU98, a Nontoxic Bloom-Forming Strain Isolated from Taihu Lake, China.</title>
        <authorList>
            <person name="Yang C."/>
            <person name="Zhang W."/>
            <person name="Ren M."/>
            <person name="Song L."/>
            <person name="Li T."/>
            <person name="Zhao J."/>
        </authorList>
    </citation>
    <scope>NUCLEOTIDE SEQUENCE [LARGE SCALE GENOMIC DNA]</scope>
    <source>
        <strain evidence="1 2">TAIHU98</strain>
    </source>
</reference>
<evidence type="ECO:0000313" key="2">
    <source>
        <dbReference type="Proteomes" id="UP000010932"/>
    </source>
</evidence>
<organism evidence="1 2">
    <name type="scientific">Microcystis aeruginosa TAIHU98</name>
    <dbReference type="NCBI Taxonomy" id="1134457"/>
    <lineage>
        <taxon>Bacteria</taxon>
        <taxon>Bacillati</taxon>
        <taxon>Cyanobacteriota</taxon>
        <taxon>Cyanophyceae</taxon>
        <taxon>Oscillatoriophycideae</taxon>
        <taxon>Chroococcales</taxon>
        <taxon>Microcystaceae</taxon>
        <taxon>Microcystis</taxon>
    </lineage>
</organism>
<protein>
    <submittedName>
        <fullName evidence="1">Uncharacterized protein</fullName>
    </submittedName>
</protein>
<sequence length="52" mass="5989">MGLGVGRQYSPSQGIIFIYSPLSPLYNNYSQPEIRWVSIILCAFCQKNFFLQ</sequence>
<gene>
    <name evidence="1" type="ORF">O53_482</name>
</gene>
<dbReference type="PATRIC" id="fig|1134457.3.peg.833"/>
<accession>L7EB23</accession>
<evidence type="ECO:0000313" key="1">
    <source>
        <dbReference type="EMBL" id="ELP55883.1"/>
    </source>
</evidence>
<proteinExistence type="predicted"/>